<evidence type="ECO:0000313" key="4">
    <source>
        <dbReference type="EMBL" id="KAK3268039.1"/>
    </source>
</evidence>
<accession>A0AAE0L175</accession>
<keyword evidence="2 3" id="KW-0802">TPR repeat</keyword>
<dbReference type="SUPFAM" id="SSF48452">
    <property type="entry name" value="TPR-like"/>
    <property type="match status" value="1"/>
</dbReference>
<keyword evidence="1" id="KW-0677">Repeat</keyword>
<name>A0AAE0L175_9CHLO</name>
<evidence type="ECO:0000256" key="1">
    <source>
        <dbReference type="ARBA" id="ARBA00022737"/>
    </source>
</evidence>
<comment type="caution">
    <text evidence="4">The sequence shown here is derived from an EMBL/GenBank/DDBJ whole genome shotgun (WGS) entry which is preliminary data.</text>
</comment>
<feature type="repeat" description="TPR" evidence="3">
    <location>
        <begin position="75"/>
        <end position="108"/>
    </location>
</feature>
<sequence length="188" mass="20528">MSAKDLKISGNKAFESQRYEEAKHFYTLALEAPYATEAGIHVLYSSRSAAHLALKQPSAALTDATAAVQNKPGWPKAFSRRGAAQMKLKDYAGAAESFRRAYEAEGTEEYCLNLVESLLCLFRGVQQITGRELQPGQSWGPGDWAANIDKGGYQQLLLCGKLKGPKWELVRLAAVLQLAGLAKCPSHK</sequence>
<dbReference type="Proteomes" id="UP001190700">
    <property type="component" value="Unassembled WGS sequence"/>
</dbReference>
<dbReference type="EMBL" id="LGRX02012049">
    <property type="protein sequence ID" value="KAK3268039.1"/>
    <property type="molecule type" value="Genomic_DNA"/>
</dbReference>
<dbReference type="PANTHER" id="PTHR22904">
    <property type="entry name" value="TPR REPEAT CONTAINING PROTEIN"/>
    <property type="match status" value="1"/>
</dbReference>
<dbReference type="InterPro" id="IPR011990">
    <property type="entry name" value="TPR-like_helical_dom_sf"/>
</dbReference>
<dbReference type="PANTHER" id="PTHR22904:SF533">
    <property type="entry name" value="HSP70-HSP90 ORGANIZING PROTEIN 3"/>
    <property type="match status" value="1"/>
</dbReference>
<gene>
    <name evidence="4" type="ORF">CYMTET_23432</name>
</gene>
<evidence type="ECO:0000313" key="5">
    <source>
        <dbReference type="Proteomes" id="UP001190700"/>
    </source>
</evidence>
<dbReference type="GO" id="GO:0051879">
    <property type="term" value="F:Hsp90 protein binding"/>
    <property type="evidence" value="ECO:0007669"/>
    <property type="project" value="TreeGrafter"/>
</dbReference>
<keyword evidence="5" id="KW-1185">Reference proteome</keyword>
<protein>
    <submittedName>
        <fullName evidence="4">Uncharacterized protein</fullName>
    </submittedName>
</protein>
<dbReference type="AlphaFoldDB" id="A0AAE0L175"/>
<evidence type="ECO:0000256" key="3">
    <source>
        <dbReference type="PROSITE-ProRule" id="PRU00339"/>
    </source>
</evidence>
<dbReference type="Gene3D" id="1.25.40.10">
    <property type="entry name" value="Tetratricopeptide repeat domain"/>
    <property type="match status" value="1"/>
</dbReference>
<dbReference type="PROSITE" id="PS50005">
    <property type="entry name" value="TPR"/>
    <property type="match status" value="1"/>
</dbReference>
<evidence type="ECO:0000256" key="2">
    <source>
        <dbReference type="ARBA" id="ARBA00022803"/>
    </source>
</evidence>
<proteinExistence type="predicted"/>
<dbReference type="SMART" id="SM00028">
    <property type="entry name" value="TPR"/>
    <property type="match status" value="3"/>
</dbReference>
<dbReference type="InterPro" id="IPR019734">
    <property type="entry name" value="TPR_rpt"/>
</dbReference>
<reference evidence="4 5" key="1">
    <citation type="journal article" date="2015" name="Genome Biol. Evol.">
        <title>Comparative Genomics of a Bacterivorous Green Alga Reveals Evolutionary Causalities and Consequences of Phago-Mixotrophic Mode of Nutrition.</title>
        <authorList>
            <person name="Burns J.A."/>
            <person name="Paasch A."/>
            <person name="Narechania A."/>
            <person name="Kim E."/>
        </authorList>
    </citation>
    <scope>NUCLEOTIDE SEQUENCE [LARGE SCALE GENOMIC DNA]</scope>
    <source>
        <strain evidence="4 5">PLY_AMNH</strain>
    </source>
</reference>
<organism evidence="4 5">
    <name type="scientific">Cymbomonas tetramitiformis</name>
    <dbReference type="NCBI Taxonomy" id="36881"/>
    <lineage>
        <taxon>Eukaryota</taxon>
        <taxon>Viridiplantae</taxon>
        <taxon>Chlorophyta</taxon>
        <taxon>Pyramimonadophyceae</taxon>
        <taxon>Pyramimonadales</taxon>
        <taxon>Pyramimonadaceae</taxon>
        <taxon>Cymbomonas</taxon>
    </lineage>
</organism>